<evidence type="ECO:0000313" key="2">
    <source>
        <dbReference type="Proteomes" id="UP000222542"/>
    </source>
</evidence>
<accession>A0A2G2Y5B0</accession>
<evidence type="ECO:0000313" key="1">
    <source>
        <dbReference type="EMBL" id="PHT64751.1"/>
    </source>
</evidence>
<reference evidence="1 2" key="2">
    <citation type="journal article" date="2017" name="Genome Biol.">
        <title>New reference genome sequences of hot pepper reveal the massive evolution of plant disease-resistance genes by retroduplication.</title>
        <authorList>
            <person name="Kim S."/>
            <person name="Park J."/>
            <person name="Yeom S.I."/>
            <person name="Kim Y.M."/>
            <person name="Seo E."/>
            <person name="Kim K.T."/>
            <person name="Kim M.S."/>
            <person name="Lee J.M."/>
            <person name="Cheong K."/>
            <person name="Shin H.S."/>
            <person name="Kim S.B."/>
            <person name="Han K."/>
            <person name="Lee J."/>
            <person name="Park M."/>
            <person name="Lee H.A."/>
            <person name="Lee H.Y."/>
            <person name="Lee Y."/>
            <person name="Oh S."/>
            <person name="Lee J.H."/>
            <person name="Choi E."/>
            <person name="Choi E."/>
            <person name="Lee S.E."/>
            <person name="Jeon J."/>
            <person name="Kim H."/>
            <person name="Choi G."/>
            <person name="Song H."/>
            <person name="Lee J."/>
            <person name="Lee S.C."/>
            <person name="Kwon J.K."/>
            <person name="Lee H.Y."/>
            <person name="Koo N."/>
            <person name="Hong Y."/>
            <person name="Kim R.W."/>
            <person name="Kang W.H."/>
            <person name="Huh J.H."/>
            <person name="Kang B.C."/>
            <person name="Yang T.J."/>
            <person name="Lee Y.H."/>
            <person name="Bennetzen J.L."/>
            <person name="Choi D."/>
        </authorList>
    </citation>
    <scope>NUCLEOTIDE SEQUENCE [LARGE SCALE GENOMIC DNA]</scope>
    <source>
        <strain evidence="2">cv. CM334</strain>
    </source>
</reference>
<gene>
    <name evidence="1" type="ORF">T459_29176</name>
</gene>
<dbReference type="STRING" id="4072.A0A2G2Y5B0"/>
<organism evidence="1 2">
    <name type="scientific">Capsicum annuum</name>
    <name type="common">Capsicum pepper</name>
    <dbReference type="NCBI Taxonomy" id="4072"/>
    <lineage>
        <taxon>Eukaryota</taxon>
        <taxon>Viridiplantae</taxon>
        <taxon>Streptophyta</taxon>
        <taxon>Embryophyta</taxon>
        <taxon>Tracheophyta</taxon>
        <taxon>Spermatophyta</taxon>
        <taxon>Magnoliopsida</taxon>
        <taxon>eudicotyledons</taxon>
        <taxon>Gunneridae</taxon>
        <taxon>Pentapetalae</taxon>
        <taxon>asterids</taxon>
        <taxon>lamiids</taxon>
        <taxon>Solanales</taxon>
        <taxon>Solanaceae</taxon>
        <taxon>Solanoideae</taxon>
        <taxon>Capsiceae</taxon>
        <taxon>Capsicum</taxon>
    </lineage>
</organism>
<dbReference type="EMBL" id="AYRZ02000012">
    <property type="protein sequence ID" value="PHT64751.1"/>
    <property type="molecule type" value="Genomic_DNA"/>
</dbReference>
<protein>
    <submittedName>
        <fullName evidence="1">Uncharacterized protein</fullName>
    </submittedName>
</protein>
<sequence length="348" mass="38831">MGKDNKGKLVAGDVEILDDDEVVEVDTLKVQVKGVESSKFSDLVGWVLLEYVAFKLSFVSHASTFLTGKCRFPVSLVLFGPADIHYSYGDGGQGESMICTKRMPHLAELNVSLDPSIPRKLERSSRAFREIAANLLHLARVKIVKILAPNKLKKSNANQVRAELDMTKDLLSKSISLEVNKELKFLSESCLFTQDNISLPDECDMYAYFISYTSPYLGDTINFPFVARENLVPSVKEKRHKQSYGESMTTARSRQSALIILLQSLDALSSLEMKKLELEDSKFVTEKSLSDAPGVKAEYILCLKHLVDLLTVNKTSSKDRSSNAALQELKDEIKRVQVDLSKKGGRRS</sequence>
<dbReference type="Proteomes" id="UP000222542">
    <property type="component" value="Unassembled WGS sequence"/>
</dbReference>
<proteinExistence type="predicted"/>
<reference evidence="1 2" key="1">
    <citation type="journal article" date="2014" name="Nat. Genet.">
        <title>Genome sequence of the hot pepper provides insights into the evolution of pungency in Capsicum species.</title>
        <authorList>
            <person name="Kim S."/>
            <person name="Park M."/>
            <person name="Yeom S.I."/>
            <person name="Kim Y.M."/>
            <person name="Lee J.M."/>
            <person name="Lee H.A."/>
            <person name="Seo E."/>
            <person name="Choi J."/>
            <person name="Cheong K."/>
            <person name="Kim K.T."/>
            <person name="Jung K."/>
            <person name="Lee G.W."/>
            <person name="Oh S.K."/>
            <person name="Bae C."/>
            <person name="Kim S.B."/>
            <person name="Lee H.Y."/>
            <person name="Kim S.Y."/>
            <person name="Kim M.S."/>
            <person name="Kang B.C."/>
            <person name="Jo Y.D."/>
            <person name="Yang H.B."/>
            <person name="Jeong H.J."/>
            <person name="Kang W.H."/>
            <person name="Kwon J.K."/>
            <person name="Shin C."/>
            <person name="Lim J.Y."/>
            <person name="Park J.H."/>
            <person name="Huh J.H."/>
            <person name="Kim J.S."/>
            <person name="Kim B.D."/>
            <person name="Cohen O."/>
            <person name="Paran I."/>
            <person name="Suh M.C."/>
            <person name="Lee S.B."/>
            <person name="Kim Y.K."/>
            <person name="Shin Y."/>
            <person name="Noh S.J."/>
            <person name="Park J."/>
            <person name="Seo Y.S."/>
            <person name="Kwon S.Y."/>
            <person name="Kim H.A."/>
            <person name="Park J.M."/>
            <person name="Kim H.J."/>
            <person name="Choi S.B."/>
            <person name="Bosland P.W."/>
            <person name="Reeves G."/>
            <person name="Jo S.H."/>
            <person name="Lee B.W."/>
            <person name="Cho H.T."/>
            <person name="Choi H.S."/>
            <person name="Lee M.S."/>
            <person name="Yu Y."/>
            <person name="Do Choi Y."/>
            <person name="Park B.S."/>
            <person name="van Deynze A."/>
            <person name="Ashrafi H."/>
            <person name="Hill T."/>
            <person name="Kim W.T."/>
            <person name="Pai H.S."/>
            <person name="Ahn H.K."/>
            <person name="Yeam I."/>
            <person name="Giovannoni J.J."/>
            <person name="Rose J.K."/>
            <person name="Sorensen I."/>
            <person name="Lee S.J."/>
            <person name="Kim R.W."/>
            <person name="Choi I.Y."/>
            <person name="Choi B.S."/>
            <person name="Lim J.S."/>
            <person name="Lee Y.H."/>
            <person name="Choi D."/>
        </authorList>
    </citation>
    <scope>NUCLEOTIDE SEQUENCE [LARGE SCALE GENOMIC DNA]</scope>
    <source>
        <strain evidence="2">cv. CM334</strain>
    </source>
</reference>
<dbReference type="AlphaFoldDB" id="A0A2G2Y5B0"/>
<keyword evidence="2" id="KW-1185">Reference proteome</keyword>
<dbReference type="Gramene" id="PHT64751">
    <property type="protein sequence ID" value="PHT64751"/>
    <property type="gene ID" value="T459_29176"/>
</dbReference>
<comment type="caution">
    <text evidence="1">The sequence shown here is derived from an EMBL/GenBank/DDBJ whole genome shotgun (WGS) entry which is preliminary data.</text>
</comment>
<dbReference type="PANTHER" id="PTHR47689">
    <property type="entry name" value="TETRATRICOPEPTIDE REPEAT (TPR)-LIKE SUPERFAMILY PROTEIN"/>
    <property type="match status" value="1"/>
</dbReference>
<dbReference type="PANTHER" id="PTHR47689:SF2">
    <property type="entry name" value="TETRATRICOPEPTIDE REPEAT (TPR)-LIKE SUPERFAMILY PROTEIN"/>
    <property type="match status" value="1"/>
</dbReference>
<name>A0A2G2Y5B0_CAPAN</name>